<organism evidence="1 2">
    <name type="scientific">Chengkuizengella marina</name>
    <dbReference type="NCBI Taxonomy" id="2507566"/>
    <lineage>
        <taxon>Bacteria</taxon>
        <taxon>Bacillati</taxon>
        <taxon>Bacillota</taxon>
        <taxon>Bacilli</taxon>
        <taxon>Bacillales</taxon>
        <taxon>Paenibacillaceae</taxon>
        <taxon>Chengkuizengella</taxon>
    </lineage>
</organism>
<evidence type="ECO:0000313" key="1">
    <source>
        <dbReference type="EMBL" id="NBI30869.1"/>
    </source>
</evidence>
<accession>A0A6N9Q7T5</accession>
<protein>
    <submittedName>
        <fullName evidence="1">Uncharacterized protein</fullName>
    </submittedName>
</protein>
<reference evidence="1 2" key="1">
    <citation type="submission" date="2019-01" db="EMBL/GenBank/DDBJ databases">
        <title>Chengkuizengella sp. nov., isolated from deep-sea sediment of East Pacific Ocean.</title>
        <authorList>
            <person name="Yang J."/>
            <person name="Lai Q."/>
            <person name="Shao Z."/>
        </authorList>
    </citation>
    <scope>NUCLEOTIDE SEQUENCE [LARGE SCALE GENOMIC DNA]</scope>
    <source>
        <strain evidence="1 2">YPA3-1-1</strain>
    </source>
</reference>
<comment type="caution">
    <text evidence="1">The sequence shown here is derived from an EMBL/GenBank/DDBJ whole genome shotgun (WGS) entry which is preliminary data.</text>
</comment>
<name>A0A6N9Q7T5_9BACL</name>
<dbReference type="EMBL" id="SIJB01000043">
    <property type="protein sequence ID" value="NBI30869.1"/>
    <property type="molecule type" value="Genomic_DNA"/>
</dbReference>
<proteinExistence type="predicted"/>
<keyword evidence="2" id="KW-1185">Reference proteome</keyword>
<sequence length="143" mass="15648">MKILSFSQIKVFFPLCQITGAAFSDPTVKINLKPLSNKNKGVCACCENPITNLAMLLIGKVVLIELIGFTLGFIEIEIIDVGKGIVVGRNPLVPNDINIFSSCAIIRIIPASIQQMSNQPTMFSNFRTLIKNNSYQLSKSNSV</sequence>
<dbReference type="AlphaFoldDB" id="A0A6N9Q7T5"/>
<evidence type="ECO:0000313" key="2">
    <source>
        <dbReference type="Proteomes" id="UP000448943"/>
    </source>
</evidence>
<dbReference type="Proteomes" id="UP000448943">
    <property type="component" value="Unassembled WGS sequence"/>
</dbReference>
<gene>
    <name evidence="1" type="ORF">ERL59_18115</name>
</gene>